<evidence type="ECO:0000313" key="3">
    <source>
        <dbReference type="Proteomes" id="UP000478208"/>
    </source>
</evidence>
<organism evidence="2 3">
    <name type="scientific">Winogradskyella endarachnes</name>
    <dbReference type="NCBI Taxonomy" id="2681965"/>
    <lineage>
        <taxon>Bacteria</taxon>
        <taxon>Pseudomonadati</taxon>
        <taxon>Bacteroidota</taxon>
        <taxon>Flavobacteriia</taxon>
        <taxon>Flavobacteriales</taxon>
        <taxon>Flavobacteriaceae</taxon>
        <taxon>Winogradskyella</taxon>
    </lineage>
</organism>
<evidence type="ECO:0000313" key="2">
    <source>
        <dbReference type="EMBL" id="MUU79425.1"/>
    </source>
</evidence>
<gene>
    <name evidence="2" type="ORF">GN138_13295</name>
</gene>
<dbReference type="AlphaFoldDB" id="A0A6L6UAP2"/>
<keyword evidence="3" id="KW-1185">Reference proteome</keyword>
<dbReference type="Proteomes" id="UP000478208">
    <property type="component" value="Unassembled WGS sequence"/>
</dbReference>
<accession>A0A6L6UAP2</accession>
<dbReference type="SUPFAM" id="SSF52402">
    <property type="entry name" value="Adenine nucleotide alpha hydrolases-like"/>
    <property type="match status" value="1"/>
</dbReference>
<proteinExistence type="predicted"/>
<comment type="caution">
    <text evidence="2">The sequence shown here is derived from an EMBL/GenBank/DDBJ whole genome shotgun (WGS) entry which is preliminary data.</text>
</comment>
<protein>
    <recommendedName>
        <fullName evidence="1">UspA domain-containing protein</fullName>
    </recommendedName>
</protein>
<dbReference type="InterPro" id="IPR014729">
    <property type="entry name" value="Rossmann-like_a/b/a_fold"/>
</dbReference>
<dbReference type="RefSeq" id="WP_157364496.1">
    <property type="nucleotide sequence ID" value="NZ_WOWS01000005.1"/>
</dbReference>
<dbReference type="EMBL" id="WOWS01000005">
    <property type="protein sequence ID" value="MUU79425.1"/>
    <property type="molecule type" value="Genomic_DNA"/>
</dbReference>
<feature type="domain" description="UspA" evidence="1">
    <location>
        <begin position="7"/>
        <end position="142"/>
    </location>
</feature>
<name>A0A6L6UAP2_9FLAO</name>
<reference evidence="2 3" key="1">
    <citation type="submission" date="2019-12" db="EMBL/GenBank/DDBJ databases">
        <authorList>
            <person name="Li J."/>
        </authorList>
    </citation>
    <scope>NUCLEOTIDE SEQUENCE [LARGE SCALE GENOMIC DNA]</scope>
    <source>
        <strain evidence="2 3">HL2-2</strain>
    </source>
</reference>
<dbReference type="CDD" id="cd00293">
    <property type="entry name" value="USP-like"/>
    <property type="match status" value="1"/>
</dbReference>
<sequence>MKAAKYKILVLSDFKKTANTLLNNSVSLAKMINAEVALFHVKKHIDIVGGDNQLSAIRALNEAHNRTKKTIDTVVNTYRQDYDVKINGSYAFGKIKEEILNQIERYQPDVIVLGHRVANPIQFMGDSLTKFILKQFKGPIMISSDKNILQPNKKLSLGVFNDSNKFFETEFSKDIITQIESPLKVFKITNSQNEDTNSSVTEKQDKIEYIFEKKSNTLSTLSSFILKNNVNLLCVDRTPKNKSNTKQVSLKEVLSKLNVSLLVSGA</sequence>
<dbReference type="Pfam" id="PF00582">
    <property type="entry name" value="Usp"/>
    <property type="match status" value="1"/>
</dbReference>
<dbReference type="InterPro" id="IPR006016">
    <property type="entry name" value="UspA"/>
</dbReference>
<dbReference type="Gene3D" id="3.40.50.620">
    <property type="entry name" value="HUPs"/>
    <property type="match status" value="1"/>
</dbReference>
<evidence type="ECO:0000259" key="1">
    <source>
        <dbReference type="Pfam" id="PF00582"/>
    </source>
</evidence>